<feature type="region of interest" description="Disordered" evidence="4">
    <location>
        <begin position="63"/>
        <end position="91"/>
    </location>
</feature>
<dbReference type="AlphaFoldDB" id="K0SXC5"/>
<dbReference type="PANTHER" id="PTHR31469:SF8">
    <property type="entry name" value="OS07G0641000 PROTEIN"/>
    <property type="match status" value="1"/>
</dbReference>
<gene>
    <name evidence="5" type="ORF">THAOC_07509</name>
</gene>
<accession>K0SXC5</accession>
<organism evidence="5 6">
    <name type="scientific">Thalassiosira oceanica</name>
    <name type="common">Marine diatom</name>
    <dbReference type="NCBI Taxonomy" id="159749"/>
    <lineage>
        <taxon>Eukaryota</taxon>
        <taxon>Sar</taxon>
        <taxon>Stramenopiles</taxon>
        <taxon>Ochrophyta</taxon>
        <taxon>Bacillariophyta</taxon>
        <taxon>Coscinodiscophyceae</taxon>
        <taxon>Thalassiosirophycidae</taxon>
        <taxon>Thalassiosirales</taxon>
        <taxon>Thalassiosiraceae</taxon>
        <taxon>Thalassiosira</taxon>
    </lineage>
</organism>
<dbReference type="eggNOG" id="ENOG502S0D4">
    <property type="taxonomic scope" value="Eukaryota"/>
</dbReference>
<keyword evidence="2" id="KW-0294">Fucose metabolism</keyword>
<keyword evidence="1" id="KW-0808">Transferase</keyword>
<feature type="non-terminal residue" evidence="5">
    <location>
        <position position="1"/>
    </location>
</feature>
<name>K0SXC5_THAOC</name>
<reference evidence="5 6" key="1">
    <citation type="journal article" date="2012" name="Genome Biol.">
        <title>Genome and low-iron response of an oceanic diatom adapted to chronic iron limitation.</title>
        <authorList>
            <person name="Lommer M."/>
            <person name="Specht M."/>
            <person name="Roy A.S."/>
            <person name="Kraemer L."/>
            <person name="Andreson R."/>
            <person name="Gutowska M.A."/>
            <person name="Wolf J."/>
            <person name="Bergner S.V."/>
            <person name="Schilhabel M.B."/>
            <person name="Klostermeier U.C."/>
            <person name="Beiko R.G."/>
            <person name="Rosenstiel P."/>
            <person name="Hippler M."/>
            <person name="Laroche J."/>
        </authorList>
    </citation>
    <scope>NUCLEOTIDE SEQUENCE [LARGE SCALE GENOMIC DNA]</scope>
    <source>
        <strain evidence="5 6">CCMP1005</strain>
    </source>
</reference>
<sequence>SLSSWKSMRVAKGLAAKKRLTRSRLGKCVAAVIFACSLTMALVGHRISIAMFRGEISRQQAWGGPGRSSLAEDEHDSDASNRGDLKCDEFGGPSDASDVVYWLDSPRDRKKRSPYGGNGDRKKYLTVELDAGGYNNVRMTVEIAMAWARATGRVFVVPPRQGIYLMKGTYTLHDFYDLGGLDTMDMADFLQQEVIDSGHFGLYPPGNRTDWSEFAPRLEIFENENADSRQLNRFLRTIGWSPKWLPGQKLLFIPEDPDGGDAKPNNMARQPEPNPPFRPWKDRLREVIQGRDVVIYDDEPDLIHIMADDDAWVRMMHHYYYTIFIQSPTMDLWIKRFVRDTLRYKDEIFCVAGQIVKLLRLSSERQGSDGRFYTFHIRRGDFAHIGLVDDAKEIVDATKGIVPKDATVYIATDEDDRSWFSSFHERYKEVYYLDNFQSHLKAIDSSFYGFIDQIVAARGDAFFGAYKSTFSAQIITMMGHYSQTNKSPGYEDGEINAYFYAPSEVKYAYREGYRAFRGDEDPIDMAYPLAWRGIDEDYQRR</sequence>
<evidence type="ECO:0000256" key="2">
    <source>
        <dbReference type="ARBA" id="ARBA00023253"/>
    </source>
</evidence>
<dbReference type="PANTHER" id="PTHR31469">
    <property type="entry name" value="OS07G0633600 PROTEIN"/>
    <property type="match status" value="1"/>
</dbReference>
<dbReference type="OrthoDB" id="1861862at2759"/>
<dbReference type="Pfam" id="PF10250">
    <property type="entry name" value="O-FucT"/>
    <property type="match status" value="1"/>
</dbReference>
<evidence type="ECO:0000256" key="4">
    <source>
        <dbReference type="SAM" id="MobiDB-lite"/>
    </source>
</evidence>
<feature type="compositionally biased region" description="Basic and acidic residues" evidence="4">
    <location>
        <begin position="77"/>
        <end position="89"/>
    </location>
</feature>
<dbReference type="EMBL" id="AGNL01007674">
    <property type="protein sequence ID" value="EJK71078.1"/>
    <property type="molecule type" value="Genomic_DNA"/>
</dbReference>
<keyword evidence="6" id="KW-1185">Reference proteome</keyword>
<evidence type="ECO:0000313" key="5">
    <source>
        <dbReference type="EMBL" id="EJK71078.1"/>
    </source>
</evidence>
<evidence type="ECO:0000313" key="6">
    <source>
        <dbReference type="Proteomes" id="UP000266841"/>
    </source>
</evidence>
<evidence type="ECO:0000256" key="3">
    <source>
        <dbReference type="ARBA" id="ARBA00023277"/>
    </source>
</evidence>
<proteinExistence type="predicted"/>
<dbReference type="Gene3D" id="3.40.50.11350">
    <property type="match status" value="1"/>
</dbReference>
<dbReference type="InterPro" id="IPR019378">
    <property type="entry name" value="GDP-Fuc_O-FucTrfase"/>
</dbReference>
<evidence type="ECO:0000256" key="1">
    <source>
        <dbReference type="ARBA" id="ARBA00022679"/>
    </source>
</evidence>
<dbReference type="CDD" id="cd11296">
    <property type="entry name" value="O-FucT_like"/>
    <property type="match status" value="1"/>
</dbReference>
<keyword evidence="3" id="KW-0119">Carbohydrate metabolism</keyword>
<evidence type="ECO:0008006" key="7">
    <source>
        <dbReference type="Google" id="ProtNLM"/>
    </source>
</evidence>
<feature type="region of interest" description="Disordered" evidence="4">
    <location>
        <begin position="260"/>
        <end position="279"/>
    </location>
</feature>
<comment type="caution">
    <text evidence="5">The sequence shown here is derived from an EMBL/GenBank/DDBJ whole genome shotgun (WGS) entry which is preliminary data.</text>
</comment>
<protein>
    <recommendedName>
        <fullName evidence="7">O-fucosyltransferase family protein</fullName>
    </recommendedName>
</protein>
<dbReference type="Proteomes" id="UP000266841">
    <property type="component" value="Unassembled WGS sequence"/>
</dbReference>
<dbReference type="GO" id="GO:0006004">
    <property type="term" value="P:fucose metabolic process"/>
    <property type="evidence" value="ECO:0007669"/>
    <property type="project" value="UniProtKB-KW"/>
</dbReference>
<dbReference type="GO" id="GO:0016740">
    <property type="term" value="F:transferase activity"/>
    <property type="evidence" value="ECO:0007669"/>
    <property type="project" value="UniProtKB-KW"/>
</dbReference>